<keyword evidence="10 20" id="KW-0472">Membrane</keyword>
<gene>
    <name evidence="23" type="primary">LOC110974891</name>
</gene>
<dbReference type="Pfam" id="PF01094">
    <property type="entry name" value="ANF_receptor"/>
    <property type="match status" value="1"/>
</dbReference>
<dbReference type="PRINTS" id="PR00248">
    <property type="entry name" value="GPCRMGR"/>
</dbReference>
<dbReference type="GO" id="GO:0004965">
    <property type="term" value="F:G protein-coupled GABA receptor activity"/>
    <property type="evidence" value="ECO:0007669"/>
    <property type="project" value="InterPro"/>
</dbReference>
<dbReference type="InterPro" id="IPR028082">
    <property type="entry name" value="Peripla_BP_I"/>
</dbReference>
<dbReference type="PRINTS" id="PR01177">
    <property type="entry name" value="GABAB1RECPTR"/>
</dbReference>
<evidence type="ECO:0000256" key="6">
    <source>
        <dbReference type="ARBA" id="ARBA00022989"/>
    </source>
</evidence>
<evidence type="ECO:0000256" key="18">
    <source>
        <dbReference type="ARBA" id="ARBA00083903"/>
    </source>
</evidence>
<keyword evidence="2" id="KW-1003">Cell membrane</keyword>
<dbReference type="CDD" id="cd06366">
    <property type="entry name" value="PBP1_GABAb_receptor"/>
    <property type="match status" value="1"/>
</dbReference>
<keyword evidence="11" id="KW-1015">Disulfide bond</keyword>
<keyword evidence="14" id="KW-0807">Transducer</keyword>
<dbReference type="GO" id="GO:0045211">
    <property type="term" value="C:postsynaptic membrane"/>
    <property type="evidence" value="ECO:0007669"/>
    <property type="project" value="UniProtKB-SubCell"/>
</dbReference>
<evidence type="ECO:0000256" key="12">
    <source>
        <dbReference type="ARBA" id="ARBA00023170"/>
    </source>
</evidence>
<proteinExistence type="inferred from homology"/>
<dbReference type="CDD" id="cd15047">
    <property type="entry name" value="7tmC_GABA-B-like"/>
    <property type="match status" value="1"/>
</dbReference>
<comment type="subcellular location">
    <subcellularLocation>
        <location evidence="16">Postsynaptic cell membrane</location>
        <topology evidence="16">Multi-pass membrane protein</topology>
    </subcellularLocation>
</comment>
<dbReference type="Pfam" id="PF00003">
    <property type="entry name" value="7tm_3"/>
    <property type="match status" value="1"/>
</dbReference>
<evidence type="ECO:0000256" key="13">
    <source>
        <dbReference type="ARBA" id="ARBA00023180"/>
    </source>
</evidence>
<dbReference type="PROSITE" id="PS50259">
    <property type="entry name" value="G_PROTEIN_RECEP_F3_4"/>
    <property type="match status" value="1"/>
</dbReference>
<evidence type="ECO:0000256" key="11">
    <source>
        <dbReference type="ARBA" id="ARBA00023157"/>
    </source>
</evidence>
<dbReference type="PANTHER" id="PTHR10519:SF79">
    <property type="entry name" value="RECEPTOR LIGAND BINDING REGION DOMAIN-CONTAINING PROTEIN"/>
    <property type="match status" value="1"/>
</dbReference>
<evidence type="ECO:0000256" key="5">
    <source>
        <dbReference type="ARBA" id="ARBA00022729"/>
    </source>
</evidence>
<keyword evidence="8" id="KW-0297">G-protein coupled receptor</keyword>
<reference evidence="23" key="1">
    <citation type="submission" date="2025-08" db="UniProtKB">
        <authorList>
            <consortium name="RefSeq"/>
        </authorList>
    </citation>
    <scope>IDENTIFICATION</scope>
</reference>
<evidence type="ECO:0000256" key="10">
    <source>
        <dbReference type="ARBA" id="ARBA00023136"/>
    </source>
</evidence>
<feature type="transmembrane region" description="Helical" evidence="20">
    <location>
        <begin position="533"/>
        <end position="551"/>
    </location>
</feature>
<evidence type="ECO:0000256" key="20">
    <source>
        <dbReference type="SAM" id="Phobius"/>
    </source>
</evidence>
<feature type="domain" description="G-protein coupled receptors family 3 profile" evidence="21">
    <location>
        <begin position="527"/>
        <end position="721"/>
    </location>
</feature>
<keyword evidence="12" id="KW-0675">Receptor</keyword>
<evidence type="ECO:0000256" key="16">
    <source>
        <dbReference type="ARBA" id="ARBA00034104"/>
    </source>
</evidence>
<evidence type="ECO:0000256" key="7">
    <source>
        <dbReference type="ARBA" id="ARBA00023018"/>
    </source>
</evidence>
<dbReference type="PANTHER" id="PTHR10519">
    <property type="entry name" value="GABA-B RECEPTOR"/>
    <property type="match status" value="1"/>
</dbReference>
<keyword evidence="6 20" id="KW-1133">Transmembrane helix</keyword>
<keyword evidence="3" id="KW-0597">Phosphoprotein</keyword>
<evidence type="ECO:0000256" key="17">
    <source>
        <dbReference type="ARBA" id="ARBA00073785"/>
    </source>
</evidence>
<evidence type="ECO:0000256" key="8">
    <source>
        <dbReference type="ARBA" id="ARBA00023040"/>
    </source>
</evidence>
<feature type="transmembrane region" description="Helical" evidence="20">
    <location>
        <begin position="696"/>
        <end position="718"/>
    </location>
</feature>
<dbReference type="PRINTS" id="PR01176">
    <property type="entry name" value="GABABRECEPTR"/>
</dbReference>
<evidence type="ECO:0000256" key="9">
    <source>
        <dbReference type="ARBA" id="ARBA00023054"/>
    </source>
</evidence>
<feature type="transmembrane region" description="Helical" evidence="20">
    <location>
        <begin position="631"/>
        <end position="653"/>
    </location>
</feature>
<dbReference type="GeneID" id="110974891"/>
<dbReference type="KEGG" id="aplc:110974891"/>
<evidence type="ECO:0000256" key="3">
    <source>
        <dbReference type="ARBA" id="ARBA00022553"/>
    </source>
</evidence>
<dbReference type="SUPFAM" id="SSF53822">
    <property type="entry name" value="Periplasmic binding protein-like I"/>
    <property type="match status" value="1"/>
</dbReference>
<dbReference type="OMA" id="ICKAREW"/>
<evidence type="ECO:0000313" key="23">
    <source>
        <dbReference type="RefSeq" id="XP_022082514.1"/>
    </source>
</evidence>
<dbReference type="FunFam" id="3.40.50.2300:FF:000072">
    <property type="entry name" value="Gamma-aminobutyric acid type B receptor subunit 2"/>
    <property type="match status" value="1"/>
</dbReference>
<evidence type="ECO:0000256" key="4">
    <source>
        <dbReference type="ARBA" id="ARBA00022692"/>
    </source>
</evidence>
<protein>
    <recommendedName>
        <fullName evidence="17">Gamma-aminobutyric acid type B receptor subunit 2</fullName>
    </recommendedName>
    <alternativeName>
        <fullName evidence="18">G-protein coupled receptor 51</fullName>
    </alternativeName>
</protein>
<keyword evidence="7" id="KW-0770">Synapse</keyword>
<keyword evidence="4 20" id="KW-0812">Transmembrane</keyword>
<keyword evidence="9" id="KW-0175">Coiled coil</keyword>
<accession>A0A8B7XNX5</accession>
<dbReference type="InterPro" id="IPR002455">
    <property type="entry name" value="GPCR3_GABA-B"/>
</dbReference>
<dbReference type="Proteomes" id="UP000694845">
    <property type="component" value="Unplaced"/>
</dbReference>
<name>A0A8B7XNX5_ACAPL</name>
<feature type="transmembrane region" description="Helical" evidence="20">
    <location>
        <begin position="673"/>
        <end position="690"/>
    </location>
</feature>
<feature type="transmembrane region" description="Helical" evidence="20">
    <location>
        <begin position="455"/>
        <end position="481"/>
    </location>
</feature>
<dbReference type="InterPro" id="IPR000337">
    <property type="entry name" value="GPCR_3"/>
</dbReference>
<keyword evidence="13" id="KW-0325">Glycoprotein</keyword>
<feature type="region of interest" description="Disordered" evidence="19">
    <location>
        <begin position="734"/>
        <end position="769"/>
    </location>
</feature>
<feature type="transmembrane region" description="Helical" evidence="20">
    <location>
        <begin position="493"/>
        <end position="513"/>
    </location>
</feature>
<dbReference type="InterPro" id="IPR001828">
    <property type="entry name" value="ANF_lig-bd_rcpt"/>
</dbReference>
<dbReference type="GO" id="GO:0038039">
    <property type="term" value="C:G protein-coupled receptor heterodimeric complex"/>
    <property type="evidence" value="ECO:0007669"/>
    <property type="project" value="TreeGrafter"/>
</dbReference>
<evidence type="ECO:0000259" key="21">
    <source>
        <dbReference type="PROSITE" id="PS50259"/>
    </source>
</evidence>
<evidence type="ECO:0000256" key="19">
    <source>
        <dbReference type="SAM" id="MobiDB-lite"/>
    </source>
</evidence>
<keyword evidence="22" id="KW-1185">Reference proteome</keyword>
<evidence type="ECO:0000256" key="14">
    <source>
        <dbReference type="ARBA" id="ARBA00023224"/>
    </source>
</evidence>
<evidence type="ECO:0000256" key="15">
    <source>
        <dbReference type="ARBA" id="ARBA00023257"/>
    </source>
</evidence>
<sequence length="769" mass="85441">MGKVYILTDLSRLEKALPKNAAGTALHVAGLFPLSAPGWIGEYGLQGLTAVELAIRQINNRSDLLADYQLVLDYNDTKASSAVAMTALFDLYHREPVKIAVLGELLSTVTRDVTGVTSLWALTQMAFASSAIELSVRSTYPYFFRTIASASEIPPVQLEIFRQFGWGKVATLHETKEPHNGVSRELQRLLEANANFSIIAAESFSEDPTEALRRIKTKDARIIVGNFYESTARKVFCTAYKLGLYGAKYQWFVIGYYTPEWYNRATADESVRCNSSMIQEAAEGYMTVTWSMNGRVDKMTVSGQTPQEFRNHIRDTTGLTIGLDGQDPAANAHDGMWALALGLNSSLNELHPRRLESYVYKDRRMASILEKHIRRVRFYGVSGPVSFSARGDRIGLFLIEQNRGGQEVVIGTYEKDEKISWIISAAKIWYQNGGNPPFDSDNTKTISFPHVIDPVVFITSCVIAGVGCALAICFVTFNFILRKHRQVKMSSPRLNNIVATGLVFAYTSVVIMGVDESVVDRPQLLNICKAREWLLSIAFTLAFGGMFTKMWRVYSVVVHNKTKRKVIKDHHLIAIVGVLLMIDLAILIPREIVDPQTIVVVTRKIPQTPEDELNFIRREEVLVQCTSTHNIIWLMALLIYKAFVMVFGAFLAWQTRNVNVSGLNDSNYVGLSIYNVCLCCVVVVPVSVLVTDAVSVTYALLAGFVMFCTTATLCMLFFPKVAAVYSTRGSTVQPTERIHPSTVSSQHGPRDTLGKPGPSRAETSSVVVP</sequence>
<evidence type="ECO:0000313" key="22">
    <source>
        <dbReference type="Proteomes" id="UP000694845"/>
    </source>
</evidence>
<dbReference type="AlphaFoldDB" id="A0A8B7XNX5"/>
<organism evidence="22 23">
    <name type="scientific">Acanthaster planci</name>
    <name type="common">Crown-of-thorns starfish</name>
    <dbReference type="NCBI Taxonomy" id="133434"/>
    <lineage>
        <taxon>Eukaryota</taxon>
        <taxon>Metazoa</taxon>
        <taxon>Echinodermata</taxon>
        <taxon>Eleutherozoa</taxon>
        <taxon>Asterozoa</taxon>
        <taxon>Asteroidea</taxon>
        <taxon>Valvatacea</taxon>
        <taxon>Valvatida</taxon>
        <taxon>Acanthasteridae</taxon>
        <taxon>Acanthaster</taxon>
    </lineage>
</organism>
<dbReference type="Gene3D" id="3.40.50.2300">
    <property type="match status" value="2"/>
</dbReference>
<keyword evidence="5" id="KW-0732">Signal</keyword>
<dbReference type="FunFam" id="3.40.50.2300:FF:000063">
    <property type="entry name" value="Gamma-aminobutyric acid type B receptor subunit"/>
    <property type="match status" value="1"/>
</dbReference>
<dbReference type="OrthoDB" id="2150267at2759"/>
<dbReference type="GO" id="GO:0007214">
    <property type="term" value="P:gamma-aminobutyric acid signaling pathway"/>
    <property type="evidence" value="ECO:0007669"/>
    <property type="project" value="TreeGrafter"/>
</dbReference>
<dbReference type="RefSeq" id="XP_022082514.1">
    <property type="nucleotide sequence ID" value="XM_022226822.1"/>
</dbReference>
<comment type="similarity">
    <text evidence="1">Belongs to the G-protein coupled receptor 3 family. GABA-B receptor subfamily.</text>
</comment>
<evidence type="ECO:0000256" key="2">
    <source>
        <dbReference type="ARBA" id="ARBA00022475"/>
    </source>
</evidence>
<keyword evidence="15" id="KW-0628">Postsynaptic cell membrane</keyword>
<evidence type="ECO:0000256" key="1">
    <source>
        <dbReference type="ARBA" id="ARBA00008991"/>
    </source>
</evidence>
<dbReference type="InterPro" id="IPR017978">
    <property type="entry name" value="GPCR_3_C"/>
</dbReference>